<comment type="caution">
    <text evidence="1">The sequence shown here is derived from an EMBL/GenBank/DDBJ whole genome shotgun (WGS) entry which is preliminary data.</text>
</comment>
<dbReference type="Proteomes" id="UP000295075">
    <property type="component" value="Unassembled WGS sequence"/>
</dbReference>
<protein>
    <recommendedName>
        <fullName evidence="3">Rad50/SbcC-type AAA domain-containing protein</fullName>
    </recommendedName>
</protein>
<evidence type="ECO:0008006" key="3">
    <source>
        <dbReference type="Google" id="ProtNLM"/>
    </source>
</evidence>
<dbReference type="OrthoDB" id="975794at2"/>
<evidence type="ECO:0000313" key="2">
    <source>
        <dbReference type="Proteomes" id="UP000295075"/>
    </source>
</evidence>
<dbReference type="AlphaFoldDB" id="A0A4R4QIP2"/>
<name>A0A4R4QIP2_9ACTN</name>
<proteinExistence type="predicted"/>
<gene>
    <name evidence="1" type="ORF">E1261_01350</name>
</gene>
<dbReference type="EMBL" id="SMKA01000002">
    <property type="protein sequence ID" value="TDC35537.1"/>
    <property type="molecule type" value="Genomic_DNA"/>
</dbReference>
<keyword evidence="2" id="KW-1185">Reference proteome</keyword>
<sequence>MTGRITLTHLTFTGADVPPASVEFGPAVTVVRGPSDTGKSFIADAIDFMLGGSTPLDDIPERAGYSSVLLGLTLPGEAHVTLVRPVNGGRFSVYEGDVRTPPAEPAGLVLGEKHVTGKRGSLSAYLLAALDLSGQRVRRNVYNQTNELSFRNIAHFCVIDETSMQATRSPVLTAVTTSKTVDISVLKLLLEGQDDSNLVAVPTDKERRQTSAAQETVVNKLVADLEAQLEDVPSPTELRAQRDRLSSSASIFTDSISSISAERDQLSRRIAATERLRLEELERLTDITALTARFQLLDDQYSSDLQRLEMISEAGNLLGYFRSGPCAFCGAEVEHQHYNEDLLEGTTAFRDSVLAEQAKTTSLQADLRATLGDLAAEHGTLSQRIEAMQRAIDAARVQLTDFDSAMAPDRDGLADLLNKRAEVEHLLSLYDQIDSLERLRRQLADDEVRETATAAEGMQLVTVGAFSAAIAERLTAWGVPDAGDTRYDRSEQDIVSGDQLRASHGKGVRAVLHAAFTLALAQYCYDRDLPHPGFVVLDSPLVTYRPPDQGGDADGTLPRSVIDRFYDDIQNGVDGQVIVLENIEPPNGLGPGAVEITFTKNRSRDRYGFFPPSS</sequence>
<dbReference type="InterPro" id="IPR027417">
    <property type="entry name" value="P-loop_NTPase"/>
</dbReference>
<accession>A0A4R4QIP2</accession>
<dbReference type="SUPFAM" id="SSF52540">
    <property type="entry name" value="P-loop containing nucleoside triphosphate hydrolases"/>
    <property type="match status" value="1"/>
</dbReference>
<organism evidence="1 2">
    <name type="scientific">Kribbella albertanoniae</name>
    <dbReference type="NCBI Taxonomy" id="1266829"/>
    <lineage>
        <taxon>Bacteria</taxon>
        <taxon>Bacillati</taxon>
        <taxon>Actinomycetota</taxon>
        <taxon>Actinomycetes</taxon>
        <taxon>Propionibacteriales</taxon>
        <taxon>Kribbellaceae</taxon>
        <taxon>Kribbella</taxon>
    </lineage>
</organism>
<evidence type="ECO:0000313" key="1">
    <source>
        <dbReference type="EMBL" id="TDC35537.1"/>
    </source>
</evidence>
<dbReference type="Gene3D" id="3.40.50.300">
    <property type="entry name" value="P-loop containing nucleotide triphosphate hydrolases"/>
    <property type="match status" value="1"/>
</dbReference>
<dbReference type="RefSeq" id="WP_132400421.1">
    <property type="nucleotide sequence ID" value="NZ_SMKA01000002.1"/>
</dbReference>
<reference evidence="1 2" key="1">
    <citation type="submission" date="2019-03" db="EMBL/GenBank/DDBJ databases">
        <title>Draft genome sequences of novel Actinobacteria.</title>
        <authorList>
            <person name="Sahin N."/>
            <person name="Ay H."/>
            <person name="Saygin H."/>
        </authorList>
    </citation>
    <scope>NUCLEOTIDE SEQUENCE [LARGE SCALE GENOMIC DNA]</scope>
    <source>
        <strain evidence="1 2">JCM 30547</strain>
    </source>
</reference>